<dbReference type="GO" id="GO:0006506">
    <property type="term" value="P:GPI anchor biosynthetic process"/>
    <property type="evidence" value="ECO:0007669"/>
    <property type="project" value="UniProtKB-KW"/>
</dbReference>
<dbReference type="RefSeq" id="XP_016839643.1">
    <property type="nucleotide sequence ID" value="XM_016984154.3"/>
</dbReference>
<dbReference type="Pfam" id="PF10277">
    <property type="entry name" value="Frag1"/>
    <property type="match status" value="1"/>
</dbReference>
<feature type="transmembrane region" description="Helical" evidence="8">
    <location>
        <begin position="198"/>
        <end position="216"/>
    </location>
</feature>
<dbReference type="GeneID" id="100118941"/>
<proteinExistence type="inferred from homology"/>
<dbReference type="InParanoid" id="A0A7M7IPA4"/>
<evidence type="ECO:0000256" key="3">
    <source>
        <dbReference type="ARBA" id="ARBA00022502"/>
    </source>
</evidence>
<dbReference type="GO" id="GO:0000139">
    <property type="term" value="C:Golgi membrane"/>
    <property type="evidence" value="ECO:0007669"/>
    <property type="project" value="UniProtKB-SubCell"/>
</dbReference>
<dbReference type="EnsemblMetazoa" id="XM_016984154">
    <property type="protein sequence ID" value="XP_016839643"/>
    <property type="gene ID" value="LOC100118941"/>
</dbReference>
<evidence type="ECO:0000256" key="1">
    <source>
        <dbReference type="ARBA" id="ARBA00004653"/>
    </source>
</evidence>
<feature type="transmembrane region" description="Helical" evidence="8">
    <location>
        <begin position="38"/>
        <end position="59"/>
    </location>
</feature>
<keyword evidence="7 8" id="KW-0472">Membrane</keyword>
<reference evidence="10" key="1">
    <citation type="submission" date="2021-01" db="UniProtKB">
        <authorList>
            <consortium name="EnsemblMetazoa"/>
        </authorList>
    </citation>
    <scope>IDENTIFICATION</scope>
</reference>
<keyword evidence="6" id="KW-0333">Golgi apparatus</keyword>
<keyword evidence="3" id="KW-0337">GPI-anchor biosynthesis</keyword>
<name>A0A7M7IPA4_NASVI</name>
<dbReference type="InterPro" id="IPR019402">
    <property type="entry name" value="CWH43_N"/>
</dbReference>
<evidence type="ECO:0000256" key="8">
    <source>
        <dbReference type="SAM" id="Phobius"/>
    </source>
</evidence>
<dbReference type="PANTHER" id="PTHR12892:SF11">
    <property type="entry name" value="POST-GPI ATTACHMENT TO PROTEINS FACTOR 2"/>
    <property type="match status" value="1"/>
</dbReference>
<evidence type="ECO:0000313" key="11">
    <source>
        <dbReference type="Proteomes" id="UP000002358"/>
    </source>
</evidence>
<dbReference type="FunCoup" id="A0A7M7IPA4">
    <property type="interactions" value="600"/>
</dbReference>
<feature type="transmembrane region" description="Helical" evidence="8">
    <location>
        <begin position="92"/>
        <end position="112"/>
    </location>
</feature>
<accession>A0A7M7IPA4</accession>
<dbReference type="PANTHER" id="PTHR12892">
    <property type="entry name" value="FGF RECEPTOR ACTIVATING PROTEIN 1"/>
    <property type="match status" value="1"/>
</dbReference>
<comment type="similarity">
    <text evidence="2">Belongs to the PGAP2 family.</text>
</comment>
<evidence type="ECO:0000259" key="9">
    <source>
        <dbReference type="Pfam" id="PF10277"/>
    </source>
</evidence>
<evidence type="ECO:0000256" key="4">
    <source>
        <dbReference type="ARBA" id="ARBA00022692"/>
    </source>
</evidence>
<feature type="transmembrane region" description="Helical" evidence="8">
    <location>
        <begin position="228"/>
        <end position="248"/>
    </location>
</feature>
<dbReference type="OrthoDB" id="68581at2759"/>
<keyword evidence="4 8" id="KW-0812">Transmembrane</keyword>
<feature type="transmembrane region" description="Helical" evidence="8">
    <location>
        <begin position="158"/>
        <end position="178"/>
    </location>
</feature>
<keyword evidence="5 8" id="KW-1133">Transmembrane helix</keyword>
<evidence type="ECO:0000256" key="7">
    <source>
        <dbReference type="ARBA" id="ARBA00023136"/>
    </source>
</evidence>
<dbReference type="Proteomes" id="UP000002358">
    <property type="component" value="Chromosome 3"/>
</dbReference>
<dbReference type="GO" id="GO:0005789">
    <property type="term" value="C:endoplasmic reticulum membrane"/>
    <property type="evidence" value="ECO:0007669"/>
    <property type="project" value="TreeGrafter"/>
</dbReference>
<evidence type="ECO:0000256" key="2">
    <source>
        <dbReference type="ARBA" id="ARBA00007414"/>
    </source>
</evidence>
<comment type="subcellular location">
    <subcellularLocation>
        <location evidence="1">Golgi apparatus membrane</location>
        <topology evidence="1">Multi-pass membrane protein</topology>
    </subcellularLocation>
</comment>
<evidence type="ECO:0000256" key="5">
    <source>
        <dbReference type="ARBA" id="ARBA00022989"/>
    </source>
</evidence>
<feature type="domain" description="CWH43-like N-terminal" evidence="9">
    <location>
        <begin position="38"/>
        <end position="253"/>
    </location>
</feature>
<organism evidence="10 11">
    <name type="scientific">Nasonia vitripennis</name>
    <name type="common">Parasitic wasp</name>
    <dbReference type="NCBI Taxonomy" id="7425"/>
    <lineage>
        <taxon>Eukaryota</taxon>
        <taxon>Metazoa</taxon>
        <taxon>Ecdysozoa</taxon>
        <taxon>Arthropoda</taxon>
        <taxon>Hexapoda</taxon>
        <taxon>Insecta</taxon>
        <taxon>Pterygota</taxon>
        <taxon>Neoptera</taxon>
        <taxon>Endopterygota</taxon>
        <taxon>Hymenoptera</taxon>
        <taxon>Apocrita</taxon>
        <taxon>Proctotrupomorpha</taxon>
        <taxon>Chalcidoidea</taxon>
        <taxon>Pteromalidae</taxon>
        <taxon>Pteromalinae</taxon>
        <taxon>Nasonia</taxon>
    </lineage>
</organism>
<feature type="transmembrane region" description="Helical" evidence="8">
    <location>
        <begin position="124"/>
        <end position="146"/>
    </location>
</feature>
<evidence type="ECO:0000313" key="10">
    <source>
        <dbReference type="EnsemblMetazoa" id="XP_016839643"/>
    </source>
</evidence>
<keyword evidence="11" id="KW-1185">Reference proteome</keyword>
<dbReference type="InterPro" id="IPR039545">
    <property type="entry name" value="PGAP2"/>
</dbReference>
<dbReference type="AlphaFoldDB" id="A0A7M7IPA4"/>
<protein>
    <recommendedName>
        <fullName evidence="9">CWH43-like N-terminal domain-containing protein</fullName>
    </recommendedName>
</protein>
<evidence type="ECO:0000256" key="6">
    <source>
        <dbReference type="ARBA" id="ARBA00023034"/>
    </source>
</evidence>
<sequence>MKRNAAKKMSRLRLGSDYIPLVDEEISRYRLVISFPKIAWFTVSLPFFGFVFCIVWSILYNFEKSTETHCKVYNFLPSVSAAIGHYKPQKNVWEAAIATQAILRALVLYMYYKYYRETAHKWAYGMTNFALFSYLVENAALVTLSFWSSNENYALHKISFIMFLLMSLMHMTLAYIIARNCRNVSKDIHDSISLKWKFNSMVFNVTAILLAVYFFYRHNKYCEPFVYSMFALAEYIVVVSNMAFHVTAAHDFAGRSVLLSPNGLRII</sequence>